<evidence type="ECO:0000256" key="1">
    <source>
        <dbReference type="SAM" id="MobiDB-lite"/>
    </source>
</evidence>
<dbReference type="Proteomes" id="UP001519363">
    <property type="component" value="Unassembled WGS sequence"/>
</dbReference>
<organism evidence="2 3">
    <name type="scientific">Crossiella equi</name>
    <dbReference type="NCBI Taxonomy" id="130796"/>
    <lineage>
        <taxon>Bacteria</taxon>
        <taxon>Bacillati</taxon>
        <taxon>Actinomycetota</taxon>
        <taxon>Actinomycetes</taxon>
        <taxon>Pseudonocardiales</taxon>
        <taxon>Pseudonocardiaceae</taxon>
        <taxon>Crossiella</taxon>
    </lineage>
</organism>
<feature type="region of interest" description="Disordered" evidence="1">
    <location>
        <begin position="64"/>
        <end position="87"/>
    </location>
</feature>
<comment type="caution">
    <text evidence="2">The sequence shown here is derived from an EMBL/GenBank/DDBJ whole genome shotgun (WGS) entry which is preliminary data.</text>
</comment>
<reference evidence="2 3" key="1">
    <citation type="submission" date="2021-03" db="EMBL/GenBank/DDBJ databases">
        <title>Sequencing the genomes of 1000 actinobacteria strains.</title>
        <authorList>
            <person name="Klenk H.-P."/>
        </authorList>
    </citation>
    <scope>NUCLEOTIDE SEQUENCE [LARGE SCALE GENOMIC DNA]</scope>
    <source>
        <strain evidence="2 3">DSM 44580</strain>
    </source>
</reference>
<evidence type="ECO:0000313" key="3">
    <source>
        <dbReference type="Proteomes" id="UP001519363"/>
    </source>
</evidence>
<protein>
    <submittedName>
        <fullName evidence="2">Uncharacterized protein</fullName>
    </submittedName>
</protein>
<sequence>MSRWLAELQHVVDLTQRVKPGEAAETFHRVLDQASPEELHALVPSLEATLAAFLPKKQRQLRAALDSRLKPPEPPPPPPPRPRREPEEFGYAKQKFSADLENLSRRHIFQWATTYREVLTEYFDTVLEALHLGDRQAPWLNLVKAGLSHHATEIFEHGFAYQRGKGVDQESLLGKSLAGLQRFLQLPLEFYSGYLGEAHHRDFAQHLRELCSAMVSGILTGYARAQFGETTGAEVLPDSPEIWANTLPFHTTADLTEILDALPGHHELVVGLRESVRPLVHTLDRFLSEDSATGPLPAHSGYTTTQTKLEVSLQLAPGRLGVQRVKVCCYASPKHVTERAIERAVGEDVRAVLAPLEPDQRGWLLAKDRLGAIMVPTSDAGSAPEDRLRALLNGNGRRPASGQPRVEYNFAKDFPPDSTQLHAHFHVHRRSVQQLLSSFSRSNGVRLWCSVRRSGKTTATSLDIGTSTNDGLLVVQSCEAIDRHRQQFYREVSQALTSGARLPEDFVATAVARCQLTPSDSRVVFVLDEYETLFGDLGASMGKQPELRYHVVQPLLNQLAAFSRENLLILLGQQPDAHWIIPDQNQLSPLVIQDEFPLFPHSPSVPGADEFHQLVQKIMNSQVELDPDFVDEVHAETGGHPYLTVKLLVSFWEWLIAGRRPISCLRPVRAELFHEYTRDRLGLREVAQNRNYDMFHNFATSHLSADGHAGAPWLHSAYAALRELVLASREEFALPVDDFLQVARRCRVGRLTPESLLRTGCQANFFTLDDNVVRPRIRLLGRIAAAA</sequence>
<accession>A0ABS5A6S5</accession>
<name>A0ABS5A6S5_9PSEU</name>
<dbReference type="EMBL" id="JAGIOO010000001">
    <property type="protein sequence ID" value="MBP2472256.1"/>
    <property type="molecule type" value="Genomic_DNA"/>
</dbReference>
<proteinExistence type="predicted"/>
<gene>
    <name evidence="2" type="ORF">JOF53_001128</name>
</gene>
<keyword evidence="3" id="KW-1185">Reference proteome</keyword>
<dbReference type="RefSeq" id="WP_209706430.1">
    <property type="nucleotide sequence ID" value="NZ_JAGIOO010000001.1"/>
</dbReference>
<evidence type="ECO:0000313" key="2">
    <source>
        <dbReference type="EMBL" id="MBP2472256.1"/>
    </source>
</evidence>